<dbReference type="PANTHER" id="PTHR31587">
    <property type="entry name" value="TRANSMEMBRANE PROTEIN (DUF2215)"/>
    <property type="match status" value="1"/>
</dbReference>
<dbReference type="Pfam" id="PF10225">
    <property type="entry name" value="NEMP"/>
    <property type="match status" value="1"/>
</dbReference>
<evidence type="ECO:0000256" key="2">
    <source>
        <dbReference type="ARBA" id="ARBA00005748"/>
    </source>
</evidence>
<organism evidence="10 11">
    <name type="scientific">Digitaria exilis</name>
    <dbReference type="NCBI Taxonomy" id="1010633"/>
    <lineage>
        <taxon>Eukaryota</taxon>
        <taxon>Viridiplantae</taxon>
        <taxon>Streptophyta</taxon>
        <taxon>Embryophyta</taxon>
        <taxon>Tracheophyta</taxon>
        <taxon>Spermatophyta</taxon>
        <taxon>Magnoliopsida</taxon>
        <taxon>Liliopsida</taxon>
        <taxon>Poales</taxon>
        <taxon>Poaceae</taxon>
        <taxon>PACMAD clade</taxon>
        <taxon>Panicoideae</taxon>
        <taxon>Panicodae</taxon>
        <taxon>Paniceae</taxon>
        <taxon>Anthephorinae</taxon>
        <taxon>Digitaria</taxon>
    </lineage>
</organism>
<dbReference type="Proteomes" id="UP000636709">
    <property type="component" value="Unassembled WGS sequence"/>
</dbReference>
<dbReference type="GO" id="GO:0005637">
    <property type="term" value="C:nuclear inner membrane"/>
    <property type="evidence" value="ECO:0007669"/>
    <property type="project" value="UniProtKB-SubCell"/>
</dbReference>
<keyword evidence="5 8" id="KW-1133">Transmembrane helix</keyword>
<proteinExistence type="inferred from homology"/>
<sequence>MAPSHRNLLLLIPSVLLLLPVTSAAAFSVSTPIELTVTSHPPVSFPLPPARSISAGDGGAAGGPYCTRVFLHGRPSRLRDPSRFFHALRLRANATRPHGLELCFHRNATVGPCKCAASQWQKMPKSGLWVQAISPYDQRILDFRMPADPSRSVVLSTEEEFLLHRVVFLVLGLVLMVLAHTLSESVVFYYGGAMTIGIFLVILIILFQGMKLLPTGRKSSLAIFAYSTVVGMTTYFLHYLSGLLRSFLVEIGIAEDMHNPLGIFLLVLVILAGAWFGYWGVRKLVLTEDGSVDSGVAYFVEWAILIVSAVMILQSSLDYLFAFAALVLCVAIKSIARIEGKSRFLRYLSRGLSSGTARPSHYGDLGEEYSIMNGTHQDGFGKLHGHLRRTPRKNSPLSGSAKTLSQGVVRDSYYSTYHSTPDRRKFSKEEYDAFTREETKKGVTQLMSSPDFNRWALANADRISVTPPGGSYSSSSSCQQRRRIFGLF</sequence>
<protein>
    <submittedName>
        <fullName evidence="10">Uncharacterized protein</fullName>
    </submittedName>
</protein>
<comment type="caution">
    <text evidence="10">The sequence shown here is derived from an EMBL/GenBank/DDBJ whole genome shotgun (WGS) entry which is preliminary data.</text>
</comment>
<keyword evidence="7" id="KW-0539">Nucleus</keyword>
<dbReference type="OrthoDB" id="1890267at2759"/>
<evidence type="ECO:0000313" key="11">
    <source>
        <dbReference type="Proteomes" id="UP000636709"/>
    </source>
</evidence>
<dbReference type="InterPro" id="IPR019358">
    <property type="entry name" value="NEMP_fam"/>
</dbReference>
<evidence type="ECO:0000256" key="9">
    <source>
        <dbReference type="SAM" id="SignalP"/>
    </source>
</evidence>
<comment type="subcellular location">
    <subcellularLocation>
        <location evidence="1">Nucleus inner membrane</location>
        <topology evidence="1">Multi-pass membrane protein</topology>
        <orientation evidence="1">Nucleoplasmic side</orientation>
    </subcellularLocation>
</comment>
<evidence type="ECO:0000256" key="1">
    <source>
        <dbReference type="ARBA" id="ARBA00004575"/>
    </source>
</evidence>
<evidence type="ECO:0000256" key="8">
    <source>
        <dbReference type="SAM" id="Phobius"/>
    </source>
</evidence>
<evidence type="ECO:0000256" key="6">
    <source>
        <dbReference type="ARBA" id="ARBA00023136"/>
    </source>
</evidence>
<evidence type="ECO:0000256" key="3">
    <source>
        <dbReference type="ARBA" id="ARBA00022692"/>
    </source>
</evidence>
<feature type="transmembrane region" description="Helical" evidence="8">
    <location>
        <begin position="293"/>
        <end position="313"/>
    </location>
</feature>
<keyword evidence="6 8" id="KW-0472">Membrane</keyword>
<feature type="transmembrane region" description="Helical" evidence="8">
    <location>
        <begin position="188"/>
        <end position="209"/>
    </location>
</feature>
<name>A0A835EPQ9_9POAL</name>
<dbReference type="AlphaFoldDB" id="A0A835EPQ9"/>
<feature type="transmembrane region" description="Helical" evidence="8">
    <location>
        <begin position="221"/>
        <end position="241"/>
    </location>
</feature>
<dbReference type="EMBL" id="JACEFO010001864">
    <property type="protein sequence ID" value="KAF8698415.1"/>
    <property type="molecule type" value="Genomic_DNA"/>
</dbReference>
<gene>
    <name evidence="10" type="ORF">HU200_035154</name>
</gene>
<keyword evidence="4 9" id="KW-0732">Signal</keyword>
<accession>A0A835EPQ9</accession>
<feature type="transmembrane region" description="Helical" evidence="8">
    <location>
        <begin position="261"/>
        <end position="281"/>
    </location>
</feature>
<comment type="similarity">
    <text evidence="2">Belongs to the NEMP family.</text>
</comment>
<feature type="transmembrane region" description="Helical" evidence="8">
    <location>
        <begin position="319"/>
        <end position="336"/>
    </location>
</feature>
<feature type="transmembrane region" description="Helical" evidence="8">
    <location>
        <begin position="161"/>
        <end position="182"/>
    </location>
</feature>
<dbReference type="PANTHER" id="PTHR31587:SF4">
    <property type="entry name" value="TRANSMEMBRANE PROTEIN (DUF2215)"/>
    <property type="match status" value="1"/>
</dbReference>
<evidence type="ECO:0000256" key="5">
    <source>
        <dbReference type="ARBA" id="ARBA00022989"/>
    </source>
</evidence>
<keyword evidence="11" id="KW-1185">Reference proteome</keyword>
<evidence type="ECO:0000256" key="4">
    <source>
        <dbReference type="ARBA" id="ARBA00022729"/>
    </source>
</evidence>
<evidence type="ECO:0000313" key="10">
    <source>
        <dbReference type="EMBL" id="KAF8698415.1"/>
    </source>
</evidence>
<keyword evidence="3 8" id="KW-0812">Transmembrane</keyword>
<evidence type="ECO:0000256" key="7">
    <source>
        <dbReference type="ARBA" id="ARBA00023242"/>
    </source>
</evidence>
<feature type="chain" id="PRO_5032983817" evidence="9">
    <location>
        <begin position="27"/>
        <end position="488"/>
    </location>
</feature>
<reference evidence="10" key="1">
    <citation type="submission" date="2020-07" db="EMBL/GenBank/DDBJ databases">
        <title>Genome sequence and genetic diversity analysis of an under-domesticated orphan crop, white fonio (Digitaria exilis).</title>
        <authorList>
            <person name="Bennetzen J.L."/>
            <person name="Chen S."/>
            <person name="Ma X."/>
            <person name="Wang X."/>
            <person name="Yssel A.E.J."/>
            <person name="Chaluvadi S.R."/>
            <person name="Johnson M."/>
            <person name="Gangashetty P."/>
            <person name="Hamidou F."/>
            <person name="Sanogo M.D."/>
            <person name="Zwaenepoel A."/>
            <person name="Wallace J."/>
            <person name="Van De Peer Y."/>
            <person name="Van Deynze A."/>
        </authorList>
    </citation>
    <scope>NUCLEOTIDE SEQUENCE</scope>
    <source>
        <tissue evidence="10">Leaves</tissue>
    </source>
</reference>
<feature type="signal peptide" evidence="9">
    <location>
        <begin position="1"/>
        <end position="26"/>
    </location>
</feature>